<comment type="caution">
    <text evidence="1">The sequence shown here is derived from an EMBL/GenBank/DDBJ whole genome shotgun (WGS) entry which is preliminary data.</text>
</comment>
<dbReference type="AlphaFoldDB" id="A0A7J7KDS3"/>
<proteinExistence type="predicted"/>
<reference evidence="1" key="1">
    <citation type="submission" date="2020-06" db="EMBL/GenBank/DDBJ databases">
        <title>Draft genome of Bugula neritina, a colonial animal packing powerful symbionts and potential medicines.</title>
        <authorList>
            <person name="Rayko M."/>
        </authorList>
    </citation>
    <scope>NUCLEOTIDE SEQUENCE [LARGE SCALE GENOMIC DNA]</scope>
    <source>
        <strain evidence="1">Kwan_BN1</strain>
    </source>
</reference>
<name>A0A7J7KDS3_BUGNE</name>
<organism evidence="1 2">
    <name type="scientific">Bugula neritina</name>
    <name type="common">Brown bryozoan</name>
    <name type="synonym">Sertularia neritina</name>
    <dbReference type="NCBI Taxonomy" id="10212"/>
    <lineage>
        <taxon>Eukaryota</taxon>
        <taxon>Metazoa</taxon>
        <taxon>Spiralia</taxon>
        <taxon>Lophotrochozoa</taxon>
        <taxon>Bryozoa</taxon>
        <taxon>Gymnolaemata</taxon>
        <taxon>Cheilostomatida</taxon>
        <taxon>Flustrina</taxon>
        <taxon>Buguloidea</taxon>
        <taxon>Bugulidae</taxon>
        <taxon>Bugula</taxon>
    </lineage>
</organism>
<dbReference type="Proteomes" id="UP000593567">
    <property type="component" value="Unassembled WGS sequence"/>
</dbReference>
<evidence type="ECO:0000313" key="1">
    <source>
        <dbReference type="EMBL" id="KAF6036011.1"/>
    </source>
</evidence>
<sequence length="70" mass="8596">MLRSLLVEHTHYLLICPQFPWKQIDYILVTRRWVDRHHLKRCVAQPVSQKSRQPKVWFGRLAKRCLCLLW</sequence>
<keyword evidence="2" id="KW-1185">Reference proteome</keyword>
<dbReference type="EMBL" id="VXIV02000795">
    <property type="protein sequence ID" value="KAF6036011.1"/>
    <property type="molecule type" value="Genomic_DNA"/>
</dbReference>
<gene>
    <name evidence="1" type="ORF">EB796_005680</name>
</gene>
<protein>
    <submittedName>
        <fullName evidence="1">Uncharacterized protein</fullName>
    </submittedName>
</protein>
<accession>A0A7J7KDS3</accession>
<evidence type="ECO:0000313" key="2">
    <source>
        <dbReference type="Proteomes" id="UP000593567"/>
    </source>
</evidence>